<comment type="caution">
    <text evidence="15">The sequence shown here is derived from an EMBL/GenBank/DDBJ whole genome shotgun (WGS) entry which is preliminary data.</text>
</comment>
<keyword evidence="7" id="KW-0186">Copper</keyword>
<dbReference type="InterPro" id="IPR008972">
    <property type="entry name" value="Cupredoxin"/>
</dbReference>
<evidence type="ECO:0000256" key="6">
    <source>
        <dbReference type="ARBA" id="ARBA00023002"/>
    </source>
</evidence>
<dbReference type="GO" id="GO:0016036">
    <property type="term" value="P:cellular response to phosphate starvation"/>
    <property type="evidence" value="ECO:0007669"/>
    <property type="project" value="InterPro"/>
</dbReference>
<organism evidence="15 16">
    <name type="scientific">Hibiscus syriacus</name>
    <name type="common">Rose of Sharon</name>
    <dbReference type="NCBI Taxonomy" id="106335"/>
    <lineage>
        <taxon>Eukaryota</taxon>
        <taxon>Viridiplantae</taxon>
        <taxon>Streptophyta</taxon>
        <taxon>Embryophyta</taxon>
        <taxon>Tracheophyta</taxon>
        <taxon>Spermatophyta</taxon>
        <taxon>Magnoliopsida</taxon>
        <taxon>eudicotyledons</taxon>
        <taxon>Gunneridae</taxon>
        <taxon>Pentapetalae</taxon>
        <taxon>rosids</taxon>
        <taxon>malvids</taxon>
        <taxon>Malvales</taxon>
        <taxon>Malvaceae</taxon>
        <taxon>Malvoideae</taxon>
        <taxon>Hibiscus</taxon>
    </lineage>
</organism>
<keyword evidence="9" id="KW-0238">DNA-binding</keyword>
<dbReference type="GO" id="GO:0046872">
    <property type="term" value="F:metal ion binding"/>
    <property type="evidence" value="ECO:0007669"/>
    <property type="project" value="UniProtKB-KW"/>
</dbReference>
<sequence>MLNASKTETYIAVVNGSLRTLVQEATGFTIGCLLVRYLGVPLVPRKLTKKNCVGLVEKIKAKLGLWSNIWLSYAGRLQLVKAVLFSIANFWCRQLILLAAVGLISGLLKAKPHLAREIRERKVKVEWHKIVWFPMHIPKHSLIAWMAILDRLPTADRLARMRIEVDDKCRLCEATTETRSHIFFECSFSKAVREGIARLCNVNITVGTWDEELNWRFHRDLPPTPVFAYGASRRTATVPDPTIEALHAFTTGIPTVVHLHGGIHEPSKSIHPQWQPEYFGDQCKAFLIFFNNGLEFIHVASDSTYLREPVATNQTLVGPYEYTSATDETTHLYINAKPYEAPATEAPKAETSEIWNVINLTEDNRPLHIHLGLFTMLEQTELVNAEKFKDCMRENNDAVKCQISKYARGRKVEVAAQEKGWKNVYKMRPGFVTWLDTNKGAWSKQEDEQLTNYIRIHGVGCWRTLPQAAGQTLRGNVAEDEEDLIIKLHALLGNRWSLIAGRLPGRTDNEVKNYWNSHLRRKLINMGVDPNNHPLMTRDLLPRPNSNTGVTGILSGDANIQPPAKFRRNNDLNLDLTISVSAATVDKPDNDEGKT</sequence>
<evidence type="ECO:0000256" key="11">
    <source>
        <dbReference type="ARBA" id="ARBA00023180"/>
    </source>
</evidence>
<dbReference type="PROSITE" id="PS51294">
    <property type="entry name" value="HTH_MYB"/>
    <property type="match status" value="1"/>
</dbReference>
<keyword evidence="12" id="KW-0539">Nucleus</keyword>
<keyword evidence="6" id="KW-0560">Oxidoreductase</keyword>
<keyword evidence="3" id="KW-0479">Metal-binding</keyword>
<dbReference type="SMART" id="SM00717">
    <property type="entry name" value="SANT"/>
    <property type="match status" value="2"/>
</dbReference>
<dbReference type="InterPro" id="IPR009057">
    <property type="entry name" value="Homeodomain-like_sf"/>
</dbReference>
<feature type="domain" description="Myb-like" evidence="13">
    <location>
        <begin position="436"/>
        <end position="519"/>
    </location>
</feature>
<dbReference type="GO" id="GO:0005634">
    <property type="term" value="C:nucleus"/>
    <property type="evidence" value="ECO:0007669"/>
    <property type="project" value="UniProtKB-SubCell"/>
</dbReference>
<dbReference type="Gene3D" id="1.10.10.60">
    <property type="entry name" value="Homeodomain-like"/>
    <property type="match status" value="2"/>
</dbReference>
<evidence type="ECO:0000256" key="8">
    <source>
        <dbReference type="ARBA" id="ARBA00023015"/>
    </source>
</evidence>
<evidence type="ECO:0000256" key="7">
    <source>
        <dbReference type="ARBA" id="ARBA00023008"/>
    </source>
</evidence>
<dbReference type="InterPro" id="IPR052152">
    <property type="entry name" value="LPR1/LPR2"/>
</dbReference>
<gene>
    <name evidence="15" type="ORF">F3Y22_tig00110114pilonHSYRG00471</name>
</gene>
<dbReference type="InterPro" id="IPR026960">
    <property type="entry name" value="RVT-Znf"/>
</dbReference>
<proteinExistence type="predicted"/>
<keyword evidence="8" id="KW-0805">Transcription regulation</keyword>
<dbReference type="GO" id="GO:0000976">
    <property type="term" value="F:transcription cis-regulatory region binding"/>
    <property type="evidence" value="ECO:0007669"/>
    <property type="project" value="UniProtKB-ARBA"/>
</dbReference>
<comment type="subcellular location">
    <subcellularLocation>
        <location evidence="2">Nucleus</location>
    </subcellularLocation>
</comment>
<keyword evidence="5" id="KW-0677">Repeat</keyword>
<accession>A0A6A3BHX4</accession>
<evidence type="ECO:0000256" key="4">
    <source>
        <dbReference type="ARBA" id="ARBA00022729"/>
    </source>
</evidence>
<evidence type="ECO:0000256" key="5">
    <source>
        <dbReference type="ARBA" id="ARBA00022737"/>
    </source>
</evidence>
<dbReference type="FunFam" id="1.10.10.60:FF:000394">
    <property type="entry name" value="MYB transcription factor"/>
    <property type="match status" value="1"/>
</dbReference>
<keyword evidence="4" id="KW-0732">Signal</keyword>
<dbReference type="Pfam" id="PF00249">
    <property type="entry name" value="Myb_DNA-binding"/>
    <property type="match status" value="2"/>
</dbReference>
<dbReference type="Proteomes" id="UP000436088">
    <property type="component" value="Unassembled WGS sequence"/>
</dbReference>
<dbReference type="InterPro" id="IPR001005">
    <property type="entry name" value="SANT/Myb"/>
</dbReference>
<evidence type="ECO:0000256" key="9">
    <source>
        <dbReference type="ARBA" id="ARBA00023125"/>
    </source>
</evidence>
<dbReference type="PANTHER" id="PTHR48461">
    <property type="entry name" value="MULTICOPPER OXIDASE LPR1-LIKE"/>
    <property type="match status" value="1"/>
</dbReference>
<evidence type="ECO:0000313" key="15">
    <source>
        <dbReference type="EMBL" id="KAE8716626.1"/>
    </source>
</evidence>
<protein>
    <submittedName>
        <fullName evidence="15">Multicopper oxidase LPR2</fullName>
    </submittedName>
</protein>
<dbReference type="EMBL" id="VEPZ02000843">
    <property type="protein sequence ID" value="KAE8716626.1"/>
    <property type="molecule type" value="Genomic_DNA"/>
</dbReference>
<keyword evidence="10" id="KW-0804">Transcription</keyword>
<dbReference type="SUPFAM" id="SSF46689">
    <property type="entry name" value="Homeodomain-like"/>
    <property type="match status" value="1"/>
</dbReference>
<evidence type="ECO:0000259" key="14">
    <source>
        <dbReference type="PROSITE" id="PS51294"/>
    </source>
</evidence>
<comment type="cofactor">
    <cofactor evidence="1">
        <name>Cu cation</name>
        <dbReference type="ChEBI" id="CHEBI:23378"/>
    </cofactor>
</comment>
<feature type="domain" description="HTH myb-type" evidence="14">
    <location>
        <begin position="474"/>
        <end position="523"/>
    </location>
</feature>
<dbReference type="CDD" id="cd00167">
    <property type="entry name" value="SANT"/>
    <property type="match status" value="1"/>
</dbReference>
<keyword evidence="11" id="KW-0325">Glycoprotein</keyword>
<dbReference type="Pfam" id="PF13966">
    <property type="entry name" value="zf-RVT"/>
    <property type="match status" value="1"/>
</dbReference>
<dbReference type="PROSITE" id="PS50090">
    <property type="entry name" value="MYB_LIKE"/>
    <property type="match status" value="1"/>
</dbReference>
<evidence type="ECO:0000256" key="3">
    <source>
        <dbReference type="ARBA" id="ARBA00022723"/>
    </source>
</evidence>
<dbReference type="Gene3D" id="2.60.40.420">
    <property type="entry name" value="Cupredoxins - blue copper proteins"/>
    <property type="match status" value="1"/>
</dbReference>
<dbReference type="AlphaFoldDB" id="A0A6A3BHX4"/>
<evidence type="ECO:0000259" key="13">
    <source>
        <dbReference type="PROSITE" id="PS50090"/>
    </source>
</evidence>
<name>A0A6A3BHX4_HIBSY</name>
<keyword evidence="16" id="KW-1185">Reference proteome</keyword>
<evidence type="ECO:0000256" key="10">
    <source>
        <dbReference type="ARBA" id="ARBA00023163"/>
    </source>
</evidence>
<evidence type="ECO:0000313" key="16">
    <source>
        <dbReference type="Proteomes" id="UP000436088"/>
    </source>
</evidence>
<evidence type="ECO:0000256" key="1">
    <source>
        <dbReference type="ARBA" id="ARBA00001935"/>
    </source>
</evidence>
<dbReference type="GO" id="GO:0016491">
    <property type="term" value="F:oxidoreductase activity"/>
    <property type="evidence" value="ECO:0007669"/>
    <property type="project" value="UniProtKB-KW"/>
</dbReference>
<reference evidence="15" key="1">
    <citation type="submission" date="2019-09" db="EMBL/GenBank/DDBJ databases">
        <title>Draft genome information of white flower Hibiscus syriacus.</title>
        <authorList>
            <person name="Kim Y.-M."/>
        </authorList>
    </citation>
    <scope>NUCLEOTIDE SEQUENCE [LARGE SCALE GENOMIC DNA]</scope>
    <source>
        <strain evidence="15">YM2019G1</strain>
    </source>
</reference>
<evidence type="ECO:0000256" key="2">
    <source>
        <dbReference type="ARBA" id="ARBA00004123"/>
    </source>
</evidence>
<dbReference type="PANTHER" id="PTHR48461:SF1">
    <property type="entry name" value="MULTICOPPER OXIDASE LPR1-LIKE"/>
    <property type="match status" value="1"/>
</dbReference>
<dbReference type="InterPro" id="IPR017930">
    <property type="entry name" value="Myb_dom"/>
</dbReference>
<evidence type="ECO:0000256" key="12">
    <source>
        <dbReference type="ARBA" id="ARBA00023242"/>
    </source>
</evidence>